<feature type="region of interest" description="Disordered" evidence="1">
    <location>
        <begin position="115"/>
        <end position="160"/>
    </location>
</feature>
<name>A0ABV2WPI8_9NOCA</name>
<feature type="transmembrane region" description="Helical" evidence="2">
    <location>
        <begin position="97"/>
        <end position="115"/>
    </location>
</feature>
<dbReference type="GeneID" id="96246282"/>
<keyword evidence="2" id="KW-0472">Membrane</keyword>
<keyword evidence="2" id="KW-1133">Transmembrane helix</keyword>
<dbReference type="EMBL" id="JBEYBF010000007">
    <property type="protein sequence ID" value="MEU1952764.1"/>
    <property type="molecule type" value="Genomic_DNA"/>
</dbReference>
<evidence type="ECO:0000313" key="4">
    <source>
        <dbReference type="Proteomes" id="UP001550628"/>
    </source>
</evidence>
<gene>
    <name evidence="3" type="ORF">ABZ510_12945</name>
</gene>
<dbReference type="Proteomes" id="UP001550628">
    <property type="component" value="Unassembled WGS sequence"/>
</dbReference>
<dbReference type="RefSeq" id="WP_030522196.1">
    <property type="nucleotide sequence ID" value="NZ_JBEYBD010000008.1"/>
</dbReference>
<keyword evidence="2" id="KW-0812">Transmembrane</keyword>
<sequence length="160" mass="17329">MSRYQQLAYTDELLADDTVHRRYADGRQEWRRRGPGATVTWQDDRGGSGVDEPLGRRIVKRTLRDGSVRYGRESGYGRTLWSDNVLTVNRSSFGGRLGTILAGVAGGALLGALVMPPPSLTPEEEEELRNQAAQSGSGGDGADGDYGDWGDGYGDDDDFG</sequence>
<protein>
    <submittedName>
        <fullName evidence="3">Uncharacterized protein</fullName>
    </submittedName>
</protein>
<organism evidence="3 4">
    <name type="scientific">Nocardia rhamnosiphila</name>
    <dbReference type="NCBI Taxonomy" id="426716"/>
    <lineage>
        <taxon>Bacteria</taxon>
        <taxon>Bacillati</taxon>
        <taxon>Actinomycetota</taxon>
        <taxon>Actinomycetes</taxon>
        <taxon>Mycobacteriales</taxon>
        <taxon>Nocardiaceae</taxon>
        <taxon>Nocardia</taxon>
    </lineage>
</organism>
<evidence type="ECO:0000256" key="1">
    <source>
        <dbReference type="SAM" id="MobiDB-lite"/>
    </source>
</evidence>
<feature type="compositionally biased region" description="Acidic residues" evidence="1">
    <location>
        <begin position="142"/>
        <end position="160"/>
    </location>
</feature>
<keyword evidence="4" id="KW-1185">Reference proteome</keyword>
<accession>A0ABV2WPI8</accession>
<evidence type="ECO:0000313" key="3">
    <source>
        <dbReference type="EMBL" id="MEU1952764.1"/>
    </source>
</evidence>
<reference evidence="3 4" key="1">
    <citation type="submission" date="2024-06" db="EMBL/GenBank/DDBJ databases">
        <title>The Natural Products Discovery Center: Release of the First 8490 Sequenced Strains for Exploring Actinobacteria Biosynthetic Diversity.</title>
        <authorList>
            <person name="Kalkreuter E."/>
            <person name="Kautsar S.A."/>
            <person name="Yang D."/>
            <person name="Bader C.D."/>
            <person name="Teijaro C.N."/>
            <person name="Fluegel L."/>
            <person name="Davis C.M."/>
            <person name="Simpson J.R."/>
            <person name="Lauterbach L."/>
            <person name="Steele A.D."/>
            <person name="Gui C."/>
            <person name="Meng S."/>
            <person name="Li G."/>
            <person name="Viehrig K."/>
            <person name="Ye F."/>
            <person name="Su P."/>
            <person name="Kiefer A.F."/>
            <person name="Nichols A."/>
            <person name="Cepeda A.J."/>
            <person name="Yan W."/>
            <person name="Fan B."/>
            <person name="Jiang Y."/>
            <person name="Adhikari A."/>
            <person name="Zheng C.-J."/>
            <person name="Schuster L."/>
            <person name="Cowan T.M."/>
            <person name="Smanski M.J."/>
            <person name="Chevrette M.G."/>
            <person name="De Carvalho L.P.S."/>
            <person name="Shen B."/>
        </authorList>
    </citation>
    <scope>NUCLEOTIDE SEQUENCE [LARGE SCALE GENOMIC DNA]</scope>
    <source>
        <strain evidence="3 4">NPDC019708</strain>
    </source>
</reference>
<comment type="caution">
    <text evidence="3">The sequence shown here is derived from an EMBL/GenBank/DDBJ whole genome shotgun (WGS) entry which is preliminary data.</text>
</comment>
<proteinExistence type="predicted"/>
<evidence type="ECO:0000256" key="2">
    <source>
        <dbReference type="SAM" id="Phobius"/>
    </source>
</evidence>